<protein>
    <submittedName>
        <fullName evidence="1">Unnamed protein product</fullName>
    </submittedName>
</protein>
<proteinExistence type="predicted"/>
<organism evidence="1 2">
    <name type="scientific">Phytophthora fragariaefolia</name>
    <dbReference type="NCBI Taxonomy" id="1490495"/>
    <lineage>
        <taxon>Eukaryota</taxon>
        <taxon>Sar</taxon>
        <taxon>Stramenopiles</taxon>
        <taxon>Oomycota</taxon>
        <taxon>Peronosporomycetes</taxon>
        <taxon>Peronosporales</taxon>
        <taxon>Peronosporaceae</taxon>
        <taxon>Phytophthora</taxon>
    </lineage>
</organism>
<dbReference type="EMBL" id="BSXT01001082">
    <property type="protein sequence ID" value="GMF38337.1"/>
    <property type="molecule type" value="Genomic_DNA"/>
</dbReference>
<name>A0A9W6XFZ6_9STRA</name>
<dbReference type="Proteomes" id="UP001165121">
    <property type="component" value="Unassembled WGS sequence"/>
</dbReference>
<sequence length="170" mass="19130">MWRNCRLQVRYPPDERSGQCRVSSCIHICNGVFVTSQTSQCIRTALFDARGRALKGDFLAPCATICRDHAVVSLLPIGQAIICSRQFATATPAHSEVKNVNQEVYNEETFLDVTLQHRFLAAILYSVRECPREHCHVVEMLEELCGMQNELAGIRVYHSVVCNVVVSNTF</sequence>
<gene>
    <name evidence="1" type="ORF">Pfra01_001101900</name>
</gene>
<dbReference type="AlphaFoldDB" id="A0A9W6XFZ6"/>
<evidence type="ECO:0000313" key="1">
    <source>
        <dbReference type="EMBL" id="GMF38337.1"/>
    </source>
</evidence>
<keyword evidence="2" id="KW-1185">Reference proteome</keyword>
<evidence type="ECO:0000313" key="2">
    <source>
        <dbReference type="Proteomes" id="UP001165121"/>
    </source>
</evidence>
<comment type="caution">
    <text evidence="1">The sequence shown here is derived from an EMBL/GenBank/DDBJ whole genome shotgun (WGS) entry which is preliminary data.</text>
</comment>
<reference evidence="1" key="1">
    <citation type="submission" date="2023-04" db="EMBL/GenBank/DDBJ databases">
        <title>Phytophthora fragariaefolia NBRC 109709.</title>
        <authorList>
            <person name="Ichikawa N."/>
            <person name="Sato H."/>
            <person name="Tonouchi N."/>
        </authorList>
    </citation>
    <scope>NUCLEOTIDE SEQUENCE</scope>
    <source>
        <strain evidence="1">NBRC 109709</strain>
    </source>
</reference>
<accession>A0A9W6XFZ6</accession>